<evidence type="ECO:0000256" key="6">
    <source>
        <dbReference type="ARBA" id="ARBA00023136"/>
    </source>
</evidence>
<evidence type="ECO:0000313" key="9">
    <source>
        <dbReference type="EMBL" id="NYE95571.1"/>
    </source>
</evidence>
<dbReference type="PANTHER" id="PTHR23513">
    <property type="entry name" value="INTEGRAL MEMBRANE EFFLUX PROTEIN-RELATED"/>
    <property type="match status" value="1"/>
</dbReference>
<gene>
    <name evidence="9" type="ORF">FHU41_001821</name>
</gene>
<evidence type="ECO:0000256" key="2">
    <source>
        <dbReference type="ARBA" id="ARBA00022448"/>
    </source>
</evidence>
<feature type="transmembrane region" description="Helical" evidence="7">
    <location>
        <begin position="54"/>
        <end position="75"/>
    </location>
</feature>
<keyword evidence="3" id="KW-1003">Cell membrane</keyword>
<dbReference type="PROSITE" id="PS50850">
    <property type="entry name" value="MFS"/>
    <property type="match status" value="1"/>
</dbReference>
<feature type="domain" description="Major facilitator superfamily (MFS) profile" evidence="8">
    <location>
        <begin position="234"/>
        <end position="428"/>
    </location>
</feature>
<keyword evidence="6 7" id="KW-0472">Membrane</keyword>
<feature type="transmembrane region" description="Helical" evidence="7">
    <location>
        <begin position="301"/>
        <end position="319"/>
    </location>
</feature>
<comment type="caution">
    <text evidence="9">The sequence shown here is derived from an EMBL/GenBank/DDBJ whole genome shotgun (WGS) entry which is preliminary data.</text>
</comment>
<proteinExistence type="predicted"/>
<dbReference type="Pfam" id="PF05977">
    <property type="entry name" value="MFS_3"/>
    <property type="match status" value="1"/>
</dbReference>
<evidence type="ECO:0000256" key="3">
    <source>
        <dbReference type="ARBA" id="ARBA00022475"/>
    </source>
</evidence>
<reference evidence="9 10" key="1">
    <citation type="submission" date="2020-07" db="EMBL/GenBank/DDBJ databases">
        <title>Sequencing the genomes of 1000 actinobacteria strains.</title>
        <authorList>
            <person name="Klenk H.-P."/>
        </authorList>
    </citation>
    <scope>NUCLEOTIDE SEQUENCE [LARGE SCALE GENOMIC DNA]</scope>
    <source>
        <strain evidence="9 10">DSM 102047</strain>
    </source>
</reference>
<feature type="transmembrane region" description="Helical" evidence="7">
    <location>
        <begin position="234"/>
        <end position="259"/>
    </location>
</feature>
<sequence>MKEKLQTSTGAGLFRNRDYLIASAARFLATVGYGAVTITIMLHLQSSASDPSSGAWMVTCYLLIATLPTVLLAPWAGRLADTRDSRALATGASLLSAVAVALMALSTQFLDNYLPALLALTVVLEAGLAIASPTWQALLPRIVGEDRTPQAMGTMQATLMLAGMVGPALGGFLLGQGGLAFSFWAAAAGYLLLAVGALCIRTRRSLRTEAAAVGLEQEPPRLLDGLRELGKDTLLGLVVFAALLIVLFAEAINVLEIFLAREELHATELQYGLLSATMSIGLVLGSLWAGRINSERWRLRIFLLSATGSALLLALMGLAPSLVWLFIMAAILGLGIGALNATFGALLMLRTAEHKRGQVGSIVQALTRAVSIGALGLGGLLGSLLGARLGFVLSGSVTLLLCLGISVVILRFVRKQESIQDKLADLVE</sequence>
<evidence type="ECO:0000256" key="1">
    <source>
        <dbReference type="ARBA" id="ARBA00004651"/>
    </source>
</evidence>
<dbReference type="Proteomes" id="UP000521748">
    <property type="component" value="Unassembled WGS sequence"/>
</dbReference>
<dbReference type="GO" id="GO:0022857">
    <property type="term" value="F:transmembrane transporter activity"/>
    <property type="evidence" value="ECO:0007669"/>
    <property type="project" value="InterPro"/>
</dbReference>
<evidence type="ECO:0000259" key="8">
    <source>
        <dbReference type="PROSITE" id="PS50850"/>
    </source>
</evidence>
<keyword evidence="5 7" id="KW-1133">Transmembrane helix</keyword>
<dbReference type="InterPro" id="IPR010290">
    <property type="entry name" value="TM_effector"/>
</dbReference>
<feature type="transmembrane region" description="Helical" evidence="7">
    <location>
        <begin position="325"/>
        <end position="349"/>
    </location>
</feature>
<keyword evidence="10" id="KW-1185">Reference proteome</keyword>
<dbReference type="PANTHER" id="PTHR23513:SF6">
    <property type="entry name" value="MAJOR FACILITATOR SUPERFAMILY ASSOCIATED DOMAIN-CONTAINING PROTEIN"/>
    <property type="match status" value="1"/>
</dbReference>
<protein>
    <submittedName>
        <fullName evidence="9">MFS family permease</fullName>
    </submittedName>
</protein>
<feature type="transmembrane region" description="Helical" evidence="7">
    <location>
        <begin position="361"/>
        <end position="385"/>
    </location>
</feature>
<evidence type="ECO:0000313" key="10">
    <source>
        <dbReference type="Proteomes" id="UP000521748"/>
    </source>
</evidence>
<evidence type="ECO:0000256" key="5">
    <source>
        <dbReference type="ARBA" id="ARBA00022989"/>
    </source>
</evidence>
<dbReference type="GO" id="GO:0005886">
    <property type="term" value="C:plasma membrane"/>
    <property type="evidence" value="ECO:0007669"/>
    <property type="project" value="UniProtKB-SubCell"/>
</dbReference>
<comment type="subcellular location">
    <subcellularLocation>
        <location evidence="1">Cell membrane</location>
        <topology evidence="1">Multi-pass membrane protein</topology>
    </subcellularLocation>
</comment>
<dbReference type="InterPro" id="IPR036259">
    <property type="entry name" value="MFS_trans_sf"/>
</dbReference>
<feature type="transmembrane region" description="Helical" evidence="7">
    <location>
        <begin position="181"/>
        <end position="200"/>
    </location>
</feature>
<evidence type="ECO:0000256" key="4">
    <source>
        <dbReference type="ARBA" id="ARBA00022692"/>
    </source>
</evidence>
<keyword evidence="4 7" id="KW-0812">Transmembrane</keyword>
<dbReference type="InterPro" id="IPR020846">
    <property type="entry name" value="MFS_dom"/>
</dbReference>
<dbReference type="EMBL" id="JACBYQ010000002">
    <property type="protein sequence ID" value="NYE95571.1"/>
    <property type="molecule type" value="Genomic_DNA"/>
</dbReference>
<feature type="transmembrane region" description="Helical" evidence="7">
    <location>
        <begin position="87"/>
        <end position="107"/>
    </location>
</feature>
<dbReference type="AlphaFoldDB" id="A0A7Y9S830"/>
<feature type="transmembrane region" description="Helical" evidence="7">
    <location>
        <begin position="271"/>
        <end position="289"/>
    </location>
</feature>
<evidence type="ECO:0000256" key="7">
    <source>
        <dbReference type="SAM" id="Phobius"/>
    </source>
</evidence>
<organism evidence="9 10">
    <name type="scientific">Psychromicrobium silvestre</name>
    <dbReference type="NCBI Taxonomy" id="1645614"/>
    <lineage>
        <taxon>Bacteria</taxon>
        <taxon>Bacillati</taxon>
        <taxon>Actinomycetota</taxon>
        <taxon>Actinomycetes</taxon>
        <taxon>Micrococcales</taxon>
        <taxon>Micrococcaceae</taxon>
        <taxon>Psychromicrobium</taxon>
    </lineage>
</organism>
<name>A0A7Y9S830_9MICC</name>
<feature type="transmembrane region" description="Helical" evidence="7">
    <location>
        <begin position="156"/>
        <end position="175"/>
    </location>
</feature>
<feature type="transmembrane region" description="Helical" evidence="7">
    <location>
        <begin position="20"/>
        <end position="42"/>
    </location>
</feature>
<dbReference type="Gene3D" id="1.20.1250.20">
    <property type="entry name" value="MFS general substrate transporter like domains"/>
    <property type="match status" value="2"/>
</dbReference>
<keyword evidence="2" id="KW-0813">Transport</keyword>
<accession>A0A7Y9S830</accession>
<dbReference type="CDD" id="cd06173">
    <property type="entry name" value="MFS_MefA_like"/>
    <property type="match status" value="1"/>
</dbReference>
<feature type="transmembrane region" description="Helical" evidence="7">
    <location>
        <begin position="391"/>
        <end position="413"/>
    </location>
</feature>
<feature type="transmembrane region" description="Helical" evidence="7">
    <location>
        <begin position="113"/>
        <end position="135"/>
    </location>
</feature>
<dbReference type="SUPFAM" id="SSF103473">
    <property type="entry name" value="MFS general substrate transporter"/>
    <property type="match status" value="1"/>
</dbReference>